<comment type="subcellular location">
    <subcellularLocation>
        <location evidence="1">Membrane</location>
    </subcellularLocation>
</comment>
<dbReference type="Gene3D" id="1.20.1070.10">
    <property type="entry name" value="Rhodopsin 7-helix transmembrane proteins"/>
    <property type="match status" value="1"/>
</dbReference>
<evidence type="ECO:0000313" key="7">
    <source>
        <dbReference type="EMBL" id="KAK2165990.1"/>
    </source>
</evidence>
<dbReference type="Proteomes" id="UP001209878">
    <property type="component" value="Unassembled WGS sequence"/>
</dbReference>
<proteinExistence type="predicted"/>
<evidence type="ECO:0000259" key="6">
    <source>
        <dbReference type="PROSITE" id="PS50262"/>
    </source>
</evidence>
<dbReference type="CDD" id="cd14978">
    <property type="entry name" value="7tmA_FMRFamide_R-like"/>
    <property type="match status" value="1"/>
</dbReference>
<dbReference type="InterPro" id="IPR017452">
    <property type="entry name" value="GPCR_Rhodpsn_7TM"/>
</dbReference>
<dbReference type="PROSITE" id="PS50262">
    <property type="entry name" value="G_PROTEIN_RECEP_F1_2"/>
    <property type="match status" value="1"/>
</dbReference>
<dbReference type="PANTHER" id="PTHR46641:SF2">
    <property type="entry name" value="FMRFAMIDE RECEPTOR"/>
    <property type="match status" value="1"/>
</dbReference>
<evidence type="ECO:0000256" key="3">
    <source>
        <dbReference type="ARBA" id="ARBA00022989"/>
    </source>
</evidence>
<accession>A0AAD9K8I6</accession>
<feature type="transmembrane region" description="Helical" evidence="5">
    <location>
        <begin position="6"/>
        <end position="27"/>
    </location>
</feature>
<sequence>MRDLLSTKVNFVICLFGLLGNVLNLVILAQRGLFKRMSRMEKSANSGLMALAVSDMLFCAAVIPGTFVDHSRFSYSSRYDMGLLYELYSNCVINTFIMSSTWLTVTMAVSRYVAICHPLRARQVIGATFAGATVLLVFVACIVCNLPRFWNDRLESIDCREGGSQYFPTSGYLKRHKRVGVAYLWSYFVVAVFLPLVALTFCNLNLINALRQSAAMRRRYNRAGREGTAASEPTDRITMTLVIIVVMYVLLVTPAELCNFVSDIIIRNASGPGGFNLAVAFSNTLQSINFAVNFVLYCVVNTHFRRGVYALLCWPSRAARGRGAPKSSSAKLQHQPSNLETPQSVFSEAVSVM</sequence>
<keyword evidence="8" id="KW-1185">Reference proteome</keyword>
<organism evidence="7 8">
    <name type="scientific">Ridgeia piscesae</name>
    <name type="common">Tubeworm</name>
    <dbReference type="NCBI Taxonomy" id="27915"/>
    <lineage>
        <taxon>Eukaryota</taxon>
        <taxon>Metazoa</taxon>
        <taxon>Spiralia</taxon>
        <taxon>Lophotrochozoa</taxon>
        <taxon>Annelida</taxon>
        <taxon>Polychaeta</taxon>
        <taxon>Sedentaria</taxon>
        <taxon>Canalipalpata</taxon>
        <taxon>Sabellida</taxon>
        <taxon>Siboglinidae</taxon>
        <taxon>Ridgeia</taxon>
    </lineage>
</organism>
<dbReference type="EMBL" id="JAODUO010001342">
    <property type="protein sequence ID" value="KAK2165990.1"/>
    <property type="molecule type" value="Genomic_DNA"/>
</dbReference>
<feature type="transmembrane region" description="Helical" evidence="5">
    <location>
        <begin position="87"/>
        <end position="112"/>
    </location>
</feature>
<evidence type="ECO:0000256" key="4">
    <source>
        <dbReference type="ARBA" id="ARBA00023136"/>
    </source>
</evidence>
<comment type="caution">
    <text evidence="7">The sequence shown here is derived from an EMBL/GenBank/DDBJ whole genome shotgun (WGS) entry which is preliminary data.</text>
</comment>
<feature type="domain" description="G-protein coupled receptors family 1 profile" evidence="6">
    <location>
        <begin position="20"/>
        <end position="297"/>
    </location>
</feature>
<dbReference type="GO" id="GO:0004930">
    <property type="term" value="F:G protein-coupled receptor activity"/>
    <property type="evidence" value="ECO:0007669"/>
    <property type="project" value="InterPro"/>
</dbReference>
<dbReference type="PRINTS" id="PR00237">
    <property type="entry name" value="GPCRRHODOPSN"/>
</dbReference>
<protein>
    <recommendedName>
        <fullName evidence="6">G-protein coupled receptors family 1 profile domain-containing protein</fullName>
    </recommendedName>
</protein>
<dbReference type="AlphaFoldDB" id="A0AAD9K8I6"/>
<dbReference type="Pfam" id="PF00001">
    <property type="entry name" value="7tm_1"/>
    <property type="match status" value="1"/>
</dbReference>
<feature type="transmembrane region" description="Helical" evidence="5">
    <location>
        <begin position="48"/>
        <end position="67"/>
    </location>
</feature>
<dbReference type="InterPro" id="IPR000276">
    <property type="entry name" value="GPCR_Rhodpsn"/>
</dbReference>
<evidence type="ECO:0000313" key="8">
    <source>
        <dbReference type="Proteomes" id="UP001209878"/>
    </source>
</evidence>
<dbReference type="GO" id="GO:0016020">
    <property type="term" value="C:membrane"/>
    <property type="evidence" value="ECO:0007669"/>
    <property type="project" value="UniProtKB-SubCell"/>
</dbReference>
<keyword evidence="4 5" id="KW-0472">Membrane</keyword>
<feature type="transmembrane region" description="Helical" evidence="5">
    <location>
        <begin position="237"/>
        <end position="255"/>
    </location>
</feature>
<keyword evidence="3 5" id="KW-1133">Transmembrane helix</keyword>
<evidence type="ECO:0000256" key="2">
    <source>
        <dbReference type="ARBA" id="ARBA00022692"/>
    </source>
</evidence>
<dbReference type="PANTHER" id="PTHR46641">
    <property type="entry name" value="FMRFAMIDE RECEPTOR-RELATED"/>
    <property type="match status" value="1"/>
</dbReference>
<reference evidence="7" key="1">
    <citation type="journal article" date="2023" name="Mol. Biol. Evol.">
        <title>Third-Generation Sequencing Reveals the Adaptive Role of the Epigenome in Three Deep-Sea Polychaetes.</title>
        <authorList>
            <person name="Perez M."/>
            <person name="Aroh O."/>
            <person name="Sun Y."/>
            <person name="Lan Y."/>
            <person name="Juniper S.K."/>
            <person name="Young C.R."/>
            <person name="Angers B."/>
            <person name="Qian P.Y."/>
        </authorList>
    </citation>
    <scope>NUCLEOTIDE SEQUENCE</scope>
    <source>
        <strain evidence="7">R07B-5</strain>
    </source>
</reference>
<evidence type="ECO:0000256" key="1">
    <source>
        <dbReference type="ARBA" id="ARBA00004370"/>
    </source>
</evidence>
<keyword evidence="2 5" id="KW-0812">Transmembrane</keyword>
<feature type="transmembrane region" description="Helical" evidence="5">
    <location>
        <begin position="124"/>
        <end position="150"/>
    </location>
</feature>
<name>A0AAD9K8I6_RIDPI</name>
<gene>
    <name evidence="7" type="ORF">NP493_1344g00017</name>
</gene>
<feature type="transmembrane region" description="Helical" evidence="5">
    <location>
        <begin position="184"/>
        <end position="210"/>
    </location>
</feature>
<dbReference type="InterPro" id="IPR052954">
    <property type="entry name" value="GPCR-Ligand_Int"/>
</dbReference>
<dbReference type="SUPFAM" id="SSF81321">
    <property type="entry name" value="Family A G protein-coupled receptor-like"/>
    <property type="match status" value="1"/>
</dbReference>
<evidence type="ECO:0000256" key="5">
    <source>
        <dbReference type="SAM" id="Phobius"/>
    </source>
</evidence>